<feature type="non-terminal residue" evidence="1">
    <location>
        <position position="1"/>
    </location>
</feature>
<dbReference type="AlphaFoldDB" id="A0A9N9GZ87"/>
<reference evidence="1" key="1">
    <citation type="submission" date="2021-06" db="EMBL/GenBank/DDBJ databases">
        <authorList>
            <person name="Kallberg Y."/>
            <person name="Tangrot J."/>
            <person name="Rosling A."/>
        </authorList>
    </citation>
    <scope>NUCLEOTIDE SEQUENCE</scope>
    <source>
        <strain evidence="1">IN212</strain>
    </source>
</reference>
<proteinExistence type="predicted"/>
<organism evidence="1 2">
    <name type="scientific">Racocetra fulgida</name>
    <dbReference type="NCBI Taxonomy" id="60492"/>
    <lineage>
        <taxon>Eukaryota</taxon>
        <taxon>Fungi</taxon>
        <taxon>Fungi incertae sedis</taxon>
        <taxon>Mucoromycota</taxon>
        <taxon>Glomeromycotina</taxon>
        <taxon>Glomeromycetes</taxon>
        <taxon>Diversisporales</taxon>
        <taxon>Gigasporaceae</taxon>
        <taxon>Racocetra</taxon>
    </lineage>
</organism>
<evidence type="ECO:0000313" key="1">
    <source>
        <dbReference type="EMBL" id="CAG8640652.1"/>
    </source>
</evidence>
<name>A0A9N9GZ87_9GLOM</name>
<dbReference type="Proteomes" id="UP000789396">
    <property type="component" value="Unassembled WGS sequence"/>
</dbReference>
<accession>A0A9N9GZ87</accession>
<dbReference type="EMBL" id="CAJVPZ010012545">
    <property type="protein sequence ID" value="CAG8640652.1"/>
    <property type="molecule type" value="Genomic_DNA"/>
</dbReference>
<sequence length="104" mass="11962">MKNMSIKLDLASNESPELVLGELADYNKKTVSFSDTYLWSNLKEDLFKYNYNENLDKAINLEEAINIEVTVEKNYSDLNLLYDSNLDKTDNSLNNNLDIDSLSK</sequence>
<evidence type="ECO:0000313" key="2">
    <source>
        <dbReference type="Proteomes" id="UP000789396"/>
    </source>
</evidence>
<keyword evidence="2" id="KW-1185">Reference proteome</keyword>
<comment type="caution">
    <text evidence="1">The sequence shown here is derived from an EMBL/GenBank/DDBJ whole genome shotgun (WGS) entry which is preliminary data.</text>
</comment>
<protein>
    <submittedName>
        <fullName evidence="1">14099_t:CDS:1</fullName>
    </submittedName>
</protein>
<gene>
    <name evidence="1" type="ORF">RFULGI_LOCUS8068</name>
</gene>